<dbReference type="RefSeq" id="XP_003567328.1">
    <property type="nucleotide sequence ID" value="XM_003567280.4"/>
</dbReference>
<feature type="region of interest" description="Disordered" evidence="1">
    <location>
        <begin position="1"/>
        <end position="31"/>
    </location>
</feature>
<keyword evidence="4" id="KW-1185">Reference proteome</keyword>
<dbReference type="Gramene" id="KQK10871">
    <property type="protein sequence ID" value="KQK10871"/>
    <property type="gene ID" value="BRADI_2g56730v3"/>
</dbReference>
<feature type="region of interest" description="Disordered" evidence="1">
    <location>
        <begin position="63"/>
        <end position="82"/>
    </location>
</feature>
<dbReference type="KEGG" id="bdi:100846910"/>
<gene>
    <name evidence="3" type="primary">LOC100846910</name>
    <name evidence="2" type="ORF">BRADI_2g56730v3</name>
</gene>
<dbReference type="EnsemblPlants" id="KQK10871">
    <property type="protein sequence ID" value="KQK10871"/>
    <property type="gene ID" value="BRADI_2g56730v3"/>
</dbReference>
<feature type="compositionally biased region" description="Acidic residues" evidence="1">
    <location>
        <begin position="109"/>
        <end position="120"/>
    </location>
</feature>
<evidence type="ECO:0000313" key="3">
    <source>
        <dbReference type="EnsemblPlants" id="KQK10871"/>
    </source>
</evidence>
<dbReference type="Proteomes" id="UP000008810">
    <property type="component" value="Chromosome 2"/>
</dbReference>
<reference evidence="2" key="2">
    <citation type="submission" date="2017-06" db="EMBL/GenBank/DDBJ databases">
        <title>WGS assembly of Brachypodium distachyon.</title>
        <authorList>
            <consortium name="The International Brachypodium Initiative"/>
            <person name="Lucas S."/>
            <person name="Harmon-Smith M."/>
            <person name="Lail K."/>
            <person name="Tice H."/>
            <person name="Grimwood J."/>
            <person name="Bruce D."/>
            <person name="Barry K."/>
            <person name="Shu S."/>
            <person name="Lindquist E."/>
            <person name="Wang M."/>
            <person name="Pitluck S."/>
            <person name="Vogel J.P."/>
            <person name="Garvin D.F."/>
            <person name="Mockler T.C."/>
            <person name="Schmutz J."/>
            <person name="Rokhsar D."/>
            <person name="Bevan M.W."/>
        </authorList>
    </citation>
    <scope>NUCLEOTIDE SEQUENCE</scope>
    <source>
        <strain evidence="2">Bd21</strain>
    </source>
</reference>
<proteinExistence type="predicted"/>
<evidence type="ECO:0000256" key="1">
    <source>
        <dbReference type="SAM" id="MobiDB-lite"/>
    </source>
</evidence>
<dbReference type="ExpressionAtlas" id="A0A0Q3GID7">
    <property type="expression patterns" value="baseline"/>
</dbReference>
<dbReference type="OrthoDB" id="1931397at2759"/>
<feature type="compositionally biased region" description="Gly residues" evidence="1">
    <location>
        <begin position="70"/>
        <end position="80"/>
    </location>
</feature>
<dbReference type="PANTHER" id="PTHR38386:SF5">
    <property type="entry name" value="OS01G0877900 PROTEIN"/>
    <property type="match status" value="1"/>
</dbReference>
<evidence type="ECO:0000313" key="2">
    <source>
        <dbReference type="EMBL" id="KQK10871.1"/>
    </source>
</evidence>
<reference evidence="3" key="3">
    <citation type="submission" date="2018-08" db="UniProtKB">
        <authorList>
            <consortium name="EnsemblPlants"/>
        </authorList>
    </citation>
    <scope>IDENTIFICATION</scope>
    <source>
        <strain evidence="3">cv. Bd21</strain>
    </source>
</reference>
<sequence>MNVYHNLASSPPAPVPAGEQPARTAPAGTAAEEGKWEGMAVAGAATLARNFSSASQRFAAVERSKSTNGGHRGGGSGGGFQAAVRRAFSMRRQPGSGISDGYWRIHDGMDEDADDADEAEQQVLEEAGEQQQKEKNREATERVAEGDAASNSKETEITGRKKNKKKGRILKACKKLLGF</sequence>
<dbReference type="FunCoup" id="A0A0Q3GID7">
    <property type="interactions" value="1"/>
</dbReference>
<feature type="compositionally biased region" description="Basic and acidic residues" evidence="1">
    <location>
        <begin position="131"/>
        <end position="145"/>
    </location>
</feature>
<dbReference type="EMBL" id="CM000881">
    <property type="protein sequence ID" value="KQK10871.1"/>
    <property type="molecule type" value="Genomic_DNA"/>
</dbReference>
<protein>
    <submittedName>
        <fullName evidence="2 3">Uncharacterized protein</fullName>
    </submittedName>
</protein>
<name>A0A0Q3GID7_BRADI</name>
<dbReference type="GeneID" id="100846910"/>
<accession>A0A0Q3GID7</accession>
<dbReference type="AlphaFoldDB" id="A0A0Q3GID7"/>
<reference evidence="2 3" key="1">
    <citation type="journal article" date="2010" name="Nature">
        <title>Genome sequencing and analysis of the model grass Brachypodium distachyon.</title>
        <authorList>
            <consortium name="International Brachypodium Initiative"/>
        </authorList>
    </citation>
    <scope>NUCLEOTIDE SEQUENCE [LARGE SCALE GENOMIC DNA]</scope>
    <source>
        <strain evidence="2 3">Bd21</strain>
    </source>
</reference>
<organism evidence="2">
    <name type="scientific">Brachypodium distachyon</name>
    <name type="common">Purple false brome</name>
    <name type="synonym">Trachynia distachya</name>
    <dbReference type="NCBI Taxonomy" id="15368"/>
    <lineage>
        <taxon>Eukaryota</taxon>
        <taxon>Viridiplantae</taxon>
        <taxon>Streptophyta</taxon>
        <taxon>Embryophyta</taxon>
        <taxon>Tracheophyta</taxon>
        <taxon>Spermatophyta</taxon>
        <taxon>Magnoliopsida</taxon>
        <taxon>Liliopsida</taxon>
        <taxon>Poales</taxon>
        <taxon>Poaceae</taxon>
        <taxon>BOP clade</taxon>
        <taxon>Pooideae</taxon>
        <taxon>Stipodae</taxon>
        <taxon>Brachypodieae</taxon>
        <taxon>Brachypodium</taxon>
    </lineage>
</organism>
<evidence type="ECO:0000313" key="4">
    <source>
        <dbReference type="Proteomes" id="UP000008810"/>
    </source>
</evidence>
<dbReference type="PANTHER" id="PTHR38386">
    <property type="entry name" value="OS05G0426900 PROTEIN"/>
    <property type="match status" value="1"/>
</dbReference>
<feature type="region of interest" description="Disordered" evidence="1">
    <location>
        <begin position="107"/>
        <end position="166"/>
    </location>
</feature>